<comment type="caution">
    <text evidence="2">The sequence shown here is derived from an EMBL/GenBank/DDBJ whole genome shotgun (WGS) entry which is preliminary data.</text>
</comment>
<feature type="transmembrane region" description="Helical" evidence="1">
    <location>
        <begin position="130"/>
        <end position="148"/>
    </location>
</feature>
<sequence>MENSITIAIYLHAFLGGIGLLTGIGNMVLKKGSRLHVRIGKVFAVSIIASCLIILPIACMPNHESLFLFLISLFTIYLVLIGRRALTFKSRLKVKAEPMDFIITILMVIFSVGMFLYGTYGFFAPVSDNLLYFIFGGLGLFLSIKNFIFYRNFKDVKSSWLTTHLTHMIAALIASITAFIVAGLKLWTVSAWVLPSVIGTLLIIYWRLKVKGKLSKTR</sequence>
<feature type="transmembrane region" description="Helical" evidence="1">
    <location>
        <begin position="98"/>
        <end position="118"/>
    </location>
</feature>
<reference evidence="2" key="1">
    <citation type="journal article" date="2020" name="mSystems">
        <title>Genome- and Community-Level Interaction Insights into Carbon Utilization and Element Cycling Functions of Hydrothermarchaeota in Hydrothermal Sediment.</title>
        <authorList>
            <person name="Zhou Z."/>
            <person name="Liu Y."/>
            <person name="Xu W."/>
            <person name="Pan J."/>
            <person name="Luo Z.H."/>
            <person name="Li M."/>
        </authorList>
    </citation>
    <scope>NUCLEOTIDE SEQUENCE [LARGE SCALE GENOMIC DNA]</scope>
    <source>
        <strain evidence="2">HyVt-345</strain>
    </source>
</reference>
<evidence type="ECO:0000256" key="1">
    <source>
        <dbReference type="SAM" id="Phobius"/>
    </source>
</evidence>
<organism evidence="2">
    <name type="scientific">Pricia antarctica</name>
    <dbReference type="NCBI Taxonomy" id="641691"/>
    <lineage>
        <taxon>Bacteria</taxon>
        <taxon>Pseudomonadati</taxon>
        <taxon>Bacteroidota</taxon>
        <taxon>Flavobacteriia</taxon>
        <taxon>Flavobacteriales</taxon>
        <taxon>Flavobacteriaceae</taxon>
        <taxon>Pricia</taxon>
    </lineage>
</organism>
<dbReference type="Proteomes" id="UP000886191">
    <property type="component" value="Unassembled WGS sequence"/>
</dbReference>
<gene>
    <name evidence="2" type="ORF">ENH87_00365</name>
</gene>
<feature type="transmembrane region" description="Helical" evidence="1">
    <location>
        <begin position="41"/>
        <end position="60"/>
    </location>
</feature>
<keyword evidence="1" id="KW-0812">Transmembrane</keyword>
<protein>
    <recommendedName>
        <fullName evidence="3">DUF2306 domain-containing protein</fullName>
    </recommendedName>
</protein>
<accession>A0A831QLN2</accession>
<feature type="transmembrane region" description="Helical" evidence="1">
    <location>
        <begin position="6"/>
        <end position="29"/>
    </location>
</feature>
<proteinExistence type="predicted"/>
<keyword evidence="1" id="KW-1133">Transmembrane helix</keyword>
<evidence type="ECO:0008006" key="3">
    <source>
        <dbReference type="Google" id="ProtNLM"/>
    </source>
</evidence>
<evidence type="ECO:0000313" key="2">
    <source>
        <dbReference type="EMBL" id="HEA19360.1"/>
    </source>
</evidence>
<feature type="transmembrane region" description="Helical" evidence="1">
    <location>
        <begin position="66"/>
        <end position="86"/>
    </location>
</feature>
<dbReference type="EMBL" id="DRGL01000002">
    <property type="protein sequence ID" value="HEA19360.1"/>
    <property type="molecule type" value="Genomic_DNA"/>
</dbReference>
<name>A0A831QLN2_9FLAO</name>
<dbReference type="AlphaFoldDB" id="A0A831QLN2"/>
<feature type="transmembrane region" description="Helical" evidence="1">
    <location>
        <begin position="160"/>
        <end position="183"/>
    </location>
</feature>
<keyword evidence="1" id="KW-0472">Membrane</keyword>
<feature type="transmembrane region" description="Helical" evidence="1">
    <location>
        <begin position="189"/>
        <end position="208"/>
    </location>
</feature>